<dbReference type="Proteomes" id="UP000499080">
    <property type="component" value="Unassembled WGS sequence"/>
</dbReference>
<sequence length="187" mass="21300">MVSTSDITEAVQNAIDCIMYAANNTISKSSPGIRKFRRPWWNETCRDSNKEQKRRWNIFRPCPTTENLIVFKRARANARCVLRRNQRESWIRFISSITSSTPSKLLWKKVKAANGIYEEFPFLVPNTENVVVSSALEVANTLGNAFAQVSAADSYSSAFVAIKNRVERKSLHFSTQGSLPYNSQLRM</sequence>
<dbReference type="EMBL" id="BGPR01000073">
    <property type="protein sequence ID" value="GBL90653.1"/>
    <property type="molecule type" value="Genomic_DNA"/>
</dbReference>
<reference evidence="1 2" key="1">
    <citation type="journal article" date="2019" name="Sci. Rep.">
        <title>Orb-weaving spider Araneus ventricosus genome elucidates the spidroin gene catalogue.</title>
        <authorList>
            <person name="Kono N."/>
            <person name="Nakamura H."/>
            <person name="Ohtoshi R."/>
            <person name="Moran D.A.P."/>
            <person name="Shinohara A."/>
            <person name="Yoshida Y."/>
            <person name="Fujiwara M."/>
            <person name="Mori M."/>
            <person name="Tomita M."/>
            <person name="Arakawa K."/>
        </authorList>
    </citation>
    <scope>NUCLEOTIDE SEQUENCE [LARGE SCALE GENOMIC DNA]</scope>
</reference>
<gene>
    <name evidence="1" type="ORF">AVEN_219321_1</name>
</gene>
<keyword evidence="2" id="KW-1185">Reference proteome</keyword>
<comment type="caution">
    <text evidence="1">The sequence shown here is derived from an EMBL/GenBank/DDBJ whole genome shotgun (WGS) entry which is preliminary data.</text>
</comment>
<name>A0A4Y2BFA4_ARAVE</name>
<evidence type="ECO:0000313" key="2">
    <source>
        <dbReference type="Proteomes" id="UP000499080"/>
    </source>
</evidence>
<proteinExistence type="predicted"/>
<protein>
    <submittedName>
        <fullName evidence="1">Uncharacterized protein</fullName>
    </submittedName>
</protein>
<dbReference type="OrthoDB" id="6772262at2759"/>
<evidence type="ECO:0000313" key="1">
    <source>
        <dbReference type="EMBL" id="GBL90653.1"/>
    </source>
</evidence>
<accession>A0A4Y2BFA4</accession>
<dbReference type="AlphaFoldDB" id="A0A4Y2BFA4"/>
<organism evidence="1 2">
    <name type="scientific">Araneus ventricosus</name>
    <name type="common">Orbweaver spider</name>
    <name type="synonym">Epeira ventricosa</name>
    <dbReference type="NCBI Taxonomy" id="182803"/>
    <lineage>
        <taxon>Eukaryota</taxon>
        <taxon>Metazoa</taxon>
        <taxon>Ecdysozoa</taxon>
        <taxon>Arthropoda</taxon>
        <taxon>Chelicerata</taxon>
        <taxon>Arachnida</taxon>
        <taxon>Araneae</taxon>
        <taxon>Araneomorphae</taxon>
        <taxon>Entelegynae</taxon>
        <taxon>Araneoidea</taxon>
        <taxon>Araneidae</taxon>
        <taxon>Araneus</taxon>
    </lineage>
</organism>